<keyword evidence="3" id="KW-1185">Reference proteome</keyword>
<organism evidence="2 3">
    <name type="scientific">Compostimonas suwonensis</name>
    <dbReference type="NCBI Taxonomy" id="1048394"/>
    <lineage>
        <taxon>Bacteria</taxon>
        <taxon>Bacillati</taxon>
        <taxon>Actinomycetota</taxon>
        <taxon>Actinomycetes</taxon>
        <taxon>Micrococcales</taxon>
        <taxon>Microbacteriaceae</taxon>
        <taxon>Compostimonas</taxon>
    </lineage>
</organism>
<proteinExistence type="predicted"/>
<feature type="transmembrane region" description="Helical" evidence="1">
    <location>
        <begin position="6"/>
        <end position="25"/>
    </location>
</feature>
<gene>
    <name evidence="2" type="ORF">CLV54_1818</name>
</gene>
<comment type="caution">
    <text evidence="2">The sequence shown here is derived from an EMBL/GenBank/DDBJ whole genome shotgun (WGS) entry which is preliminary data.</text>
</comment>
<evidence type="ECO:0000313" key="2">
    <source>
        <dbReference type="EMBL" id="PJJ62026.1"/>
    </source>
</evidence>
<dbReference type="EMBL" id="PGFB01000003">
    <property type="protein sequence ID" value="PJJ62026.1"/>
    <property type="molecule type" value="Genomic_DNA"/>
</dbReference>
<keyword evidence="1" id="KW-1133">Transmembrane helix</keyword>
<dbReference type="AlphaFoldDB" id="A0A2M9BVP7"/>
<name>A0A2M9BVP7_9MICO</name>
<keyword evidence="1" id="KW-0472">Membrane</keyword>
<accession>A0A2M9BVP7</accession>
<keyword evidence="1" id="KW-0812">Transmembrane</keyword>
<dbReference type="RefSeq" id="WP_157802887.1">
    <property type="nucleotide sequence ID" value="NZ_PGFB01000003.1"/>
</dbReference>
<sequence>MAILLVIVFYVIVPAVVLWVLYLIIKTAVKNALRDHQTWLDTRIRP</sequence>
<protein>
    <submittedName>
        <fullName evidence="2">Uncharacterized protein</fullName>
    </submittedName>
</protein>
<reference evidence="2 3" key="1">
    <citation type="submission" date="2017-11" db="EMBL/GenBank/DDBJ databases">
        <title>Genomic Encyclopedia of Archaeal and Bacterial Type Strains, Phase II (KMG-II): From Individual Species to Whole Genera.</title>
        <authorList>
            <person name="Goeker M."/>
        </authorList>
    </citation>
    <scope>NUCLEOTIDE SEQUENCE [LARGE SCALE GENOMIC DNA]</scope>
    <source>
        <strain evidence="2 3">DSM 25625</strain>
    </source>
</reference>
<dbReference type="Proteomes" id="UP000230161">
    <property type="component" value="Unassembled WGS sequence"/>
</dbReference>
<evidence type="ECO:0000256" key="1">
    <source>
        <dbReference type="SAM" id="Phobius"/>
    </source>
</evidence>
<evidence type="ECO:0000313" key="3">
    <source>
        <dbReference type="Proteomes" id="UP000230161"/>
    </source>
</evidence>